<keyword evidence="1" id="KW-0238">DNA-binding</keyword>
<keyword evidence="4" id="KW-1185">Reference proteome</keyword>
<organism evidence="3 4">
    <name type="scientific">Sporolactobacillus shoreae</name>
    <dbReference type="NCBI Taxonomy" id="1465501"/>
    <lineage>
        <taxon>Bacteria</taxon>
        <taxon>Bacillati</taxon>
        <taxon>Bacillota</taxon>
        <taxon>Bacilli</taxon>
        <taxon>Bacillales</taxon>
        <taxon>Sporolactobacillaceae</taxon>
        <taxon>Sporolactobacillus</taxon>
    </lineage>
</organism>
<dbReference type="SMART" id="SM00530">
    <property type="entry name" value="HTH_XRE"/>
    <property type="match status" value="1"/>
</dbReference>
<dbReference type="Pfam" id="PF01381">
    <property type="entry name" value="HTH_3"/>
    <property type="match status" value="1"/>
</dbReference>
<accession>A0A4Z0GLE0</accession>
<evidence type="ECO:0000313" key="4">
    <source>
        <dbReference type="Proteomes" id="UP000298347"/>
    </source>
</evidence>
<evidence type="ECO:0000313" key="3">
    <source>
        <dbReference type="EMBL" id="TGA97800.1"/>
    </source>
</evidence>
<dbReference type="OrthoDB" id="9808239at2"/>
<comment type="caution">
    <text evidence="3">The sequence shown here is derived from an EMBL/GenBank/DDBJ whole genome shotgun (WGS) entry which is preliminary data.</text>
</comment>
<evidence type="ECO:0000259" key="2">
    <source>
        <dbReference type="PROSITE" id="PS50943"/>
    </source>
</evidence>
<dbReference type="Proteomes" id="UP000298347">
    <property type="component" value="Unassembled WGS sequence"/>
</dbReference>
<gene>
    <name evidence="3" type="ORF">E4665_10395</name>
</gene>
<proteinExistence type="predicted"/>
<reference evidence="3 4" key="1">
    <citation type="journal article" date="2015" name="Int. J. Syst. Evol. Microbiol.">
        <title>Sporolactobacillus shoreae sp. nov. and Sporolactobacillus spathodeae sp. nov., two spore-forming lactic acid bacteria isolated from tree barks in Thailand.</title>
        <authorList>
            <person name="Thamacharoensuk T."/>
            <person name="Kitahara M."/>
            <person name="Ohkuma M."/>
            <person name="Thongchul N."/>
            <person name="Tanasupawat S."/>
        </authorList>
    </citation>
    <scope>NUCLEOTIDE SEQUENCE [LARGE SCALE GENOMIC DNA]</scope>
    <source>
        <strain evidence="3 4">BK92</strain>
    </source>
</reference>
<dbReference type="PANTHER" id="PTHR46558:SF6">
    <property type="entry name" value="TRANSCRIPTIONAL REGULATOR, PBSX FAMILY"/>
    <property type="match status" value="1"/>
</dbReference>
<evidence type="ECO:0000256" key="1">
    <source>
        <dbReference type="ARBA" id="ARBA00023125"/>
    </source>
</evidence>
<dbReference type="InterPro" id="IPR010982">
    <property type="entry name" value="Lambda_DNA-bd_dom_sf"/>
</dbReference>
<dbReference type="Gene3D" id="1.10.260.40">
    <property type="entry name" value="lambda repressor-like DNA-binding domains"/>
    <property type="match status" value="1"/>
</dbReference>
<dbReference type="InterPro" id="IPR001387">
    <property type="entry name" value="Cro/C1-type_HTH"/>
</dbReference>
<dbReference type="AlphaFoldDB" id="A0A4Z0GLE0"/>
<dbReference type="CDD" id="cd00093">
    <property type="entry name" value="HTH_XRE"/>
    <property type="match status" value="1"/>
</dbReference>
<dbReference type="SUPFAM" id="SSF47413">
    <property type="entry name" value="lambda repressor-like DNA-binding domains"/>
    <property type="match status" value="1"/>
</dbReference>
<dbReference type="PROSITE" id="PS50943">
    <property type="entry name" value="HTH_CROC1"/>
    <property type="match status" value="1"/>
</dbReference>
<name>A0A4Z0GLE0_9BACL</name>
<dbReference type="GO" id="GO:0003677">
    <property type="term" value="F:DNA binding"/>
    <property type="evidence" value="ECO:0007669"/>
    <property type="project" value="UniProtKB-KW"/>
</dbReference>
<sequence>MFLKNRVKELRARHDWTQGQLGDRVGVTRQTIASIEKGDYVPSLLLGLQICDAFGLNVEEVFELEKGGIET</sequence>
<dbReference type="PANTHER" id="PTHR46558">
    <property type="entry name" value="TRACRIPTIONAL REGULATORY PROTEIN-RELATED-RELATED"/>
    <property type="match status" value="1"/>
</dbReference>
<dbReference type="EMBL" id="SRJD01000011">
    <property type="protein sequence ID" value="TGA97800.1"/>
    <property type="molecule type" value="Genomic_DNA"/>
</dbReference>
<dbReference type="RefSeq" id="WP_135348732.1">
    <property type="nucleotide sequence ID" value="NZ_SRJD01000011.1"/>
</dbReference>
<protein>
    <submittedName>
        <fullName evidence="3">Transcriptional regulator</fullName>
    </submittedName>
</protein>
<feature type="domain" description="HTH cro/C1-type" evidence="2">
    <location>
        <begin position="7"/>
        <end position="61"/>
    </location>
</feature>